<dbReference type="Proteomes" id="UP001179946">
    <property type="component" value="Chromosome"/>
</dbReference>
<dbReference type="RefSeq" id="WP_000140689.1">
    <property type="nucleotide sequence ID" value="NZ_BIAO01000021.1"/>
</dbReference>
<evidence type="ECO:0000256" key="1">
    <source>
        <dbReference type="SAM" id="Phobius"/>
    </source>
</evidence>
<dbReference type="AlphaFoldDB" id="A0A3A6TAN9"/>
<proteinExistence type="predicted"/>
<reference evidence="3 5" key="1">
    <citation type="submission" date="2019-12" db="EMBL/GenBank/DDBJ databases">
        <title>Enteriobacteria Tanzani isolates_10434.</title>
        <authorList>
            <person name="Subbiah M."/>
            <person name="Call D."/>
        </authorList>
    </citation>
    <scope>NUCLEOTIDE SEQUENCE [LARGE SCALE GENOMIC DNA]</scope>
    <source>
        <strain evidence="3 5">10434wD1</strain>
    </source>
</reference>
<protein>
    <submittedName>
        <fullName evidence="3">Uncharacterized protein</fullName>
    </submittedName>
</protein>
<evidence type="ECO:0000313" key="4">
    <source>
        <dbReference type="EMBL" id="WHI00604.1"/>
    </source>
</evidence>
<keyword evidence="1" id="KW-0812">Transmembrane</keyword>
<accession>A0A3A6TAN9</accession>
<evidence type="ECO:0000313" key="2">
    <source>
        <dbReference type="EMBL" id="EFH5892549.1"/>
    </source>
</evidence>
<reference evidence="2 6" key="2">
    <citation type="submission" date="2019-12" db="EMBL/GenBank/DDBJ databases">
        <authorList>
            <consortium name="GenomeTrakr network: Whole genome sequencing for foodborne pathogen traceback"/>
        </authorList>
    </citation>
    <scope>NUCLEOTIDE SEQUENCE [LARGE SCALE GENOMIC DNA]</scope>
    <source>
        <strain evidence="2 6">PSU-2243</strain>
    </source>
</reference>
<sequence length="178" mass="20231">MTETEGLIITVAKQQAINFVAVVLCCVISYFSFKSFSYNDAKDILGALINISASIFTIVGLWVGFLYPNAMNSIVKDDVSYIKNEHDSPRIEKLVYTIITSACVMAGILIFFLVKAVFYALPVYQANKDLFKYIGIFFIYFISWMQLKCVMSLILSNLHFVNHLHGRLAKAKLEHYDE</sequence>
<reference evidence="4" key="3">
    <citation type="journal article" date="2023" name="Front. Microbiol.">
        <title>Virotyping and genetic antimicrobial susceptibility testing of porcine ETEC/STEC strains and associated plasmid types.</title>
        <authorList>
            <person name="Vereecke N."/>
            <person name="Van Hoorde S."/>
            <person name="Sperling D."/>
            <person name="Theuns S."/>
            <person name="Devriendt B."/>
            <person name="Cox E."/>
        </authorList>
    </citation>
    <scope>NUCLEOTIDE SEQUENCE</scope>
    <source>
        <strain evidence="4">ETEC4085</strain>
    </source>
</reference>
<evidence type="ECO:0000313" key="5">
    <source>
        <dbReference type="Proteomes" id="UP000436141"/>
    </source>
</evidence>
<keyword evidence="1" id="KW-0472">Membrane</keyword>
<evidence type="ECO:0000313" key="3">
    <source>
        <dbReference type="EMBL" id="MXI72959.1"/>
    </source>
</evidence>
<organism evidence="3 5">
    <name type="scientific">Escherichia coli</name>
    <dbReference type="NCBI Taxonomy" id="562"/>
    <lineage>
        <taxon>Bacteria</taxon>
        <taxon>Pseudomonadati</taxon>
        <taxon>Pseudomonadota</taxon>
        <taxon>Gammaproteobacteria</taxon>
        <taxon>Enterobacterales</taxon>
        <taxon>Enterobacteriaceae</taxon>
        <taxon>Escherichia</taxon>
    </lineage>
</organism>
<dbReference type="Proteomes" id="UP000436141">
    <property type="component" value="Unassembled WGS sequence"/>
</dbReference>
<keyword evidence="1" id="KW-1133">Transmembrane helix</keyword>
<feature type="transmembrane region" description="Helical" evidence="1">
    <location>
        <begin position="94"/>
        <end position="121"/>
    </location>
</feature>
<dbReference type="EMBL" id="CP122634">
    <property type="protein sequence ID" value="WHI00604.1"/>
    <property type="molecule type" value="Genomic_DNA"/>
</dbReference>
<evidence type="ECO:0000313" key="6">
    <source>
        <dbReference type="Proteomes" id="UP000531813"/>
    </source>
</evidence>
<dbReference type="EMBL" id="AASWIS010000009">
    <property type="protein sequence ID" value="EFH5892549.1"/>
    <property type="molecule type" value="Genomic_DNA"/>
</dbReference>
<feature type="transmembrane region" description="Helical" evidence="1">
    <location>
        <begin position="45"/>
        <end position="67"/>
    </location>
</feature>
<dbReference type="Proteomes" id="UP000531813">
    <property type="component" value="Unassembled WGS sequence"/>
</dbReference>
<dbReference type="EMBL" id="WUIY01000003">
    <property type="protein sequence ID" value="MXI72959.1"/>
    <property type="molecule type" value="Genomic_DNA"/>
</dbReference>
<feature type="transmembrane region" description="Helical" evidence="1">
    <location>
        <begin position="16"/>
        <end position="33"/>
    </location>
</feature>
<gene>
    <name evidence="2" type="ORF">GOP25_09875</name>
    <name evidence="3" type="ORF">GRW05_01295</name>
    <name evidence="4" type="ORF">QDW62_18040</name>
</gene>
<feature type="transmembrane region" description="Helical" evidence="1">
    <location>
        <begin position="133"/>
        <end position="155"/>
    </location>
</feature>
<name>A0A3A6TAN9_ECOLX</name>